<name>A0A0X3PRK6_SCHSO</name>
<feature type="domain" description="DUS-like FMN-binding" evidence="1">
    <location>
        <begin position="12"/>
        <end position="118"/>
    </location>
</feature>
<sequence>MASMDFNAAVVLGPMVRVTTHPMRLLALQYGATYVYTEEIIDFKLLRTIRVENAKLRTTDFVHPDGTVVFRTSAEEKGKVILQLGTADAKRALQAAKHVEKDVAGIDVNMGCPKEYSIKVCLADRSLSLVAFSSFLCRSYVVTHNVHTHFT</sequence>
<dbReference type="InterPro" id="IPR013785">
    <property type="entry name" value="Aldolase_TIM"/>
</dbReference>
<dbReference type="InterPro" id="IPR052582">
    <property type="entry name" value="tRNA-DUS-like"/>
</dbReference>
<dbReference type="PANTHER" id="PTHR45936:SF1">
    <property type="entry name" value="TRNA-DIHYDROURIDINE(20) SYNTHASE [NAD(P)+]-LIKE"/>
    <property type="match status" value="1"/>
</dbReference>
<gene>
    <name evidence="2" type="primary">DUS2L</name>
    <name evidence="2" type="ORF">TR113470</name>
</gene>
<protein>
    <submittedName>
        <fullName evidence="2">tRNA-dihydrouridine(20) synthase [NAD(P)+]-like</fullName>
    </submittedName>
</protein>
<accession>A0A0X3PRK6</accession>
<dbReference type="Gene3D" id="3.20.20.70">
    <property type="entry name" value="Aldolase class I"/>
    <property type="match status" value="1"/>
</dbReference>
<dbReference type="GO" id="GO:0017150">
    <property type="term" value="F:tRNA dihydrouridine synthase activity"/>
    <property type="evidence" value="ECO:0007669"/>
    <property type="project" value="TreeGrafter"/>
</dbReference>
<dbReference type="GO" id="GO:0005737">
    <property type="term" value="C:cytoplasm"/>
    <property type="evidence" value="ECO:0007669"/>
    <property type="project" value="TreeGrafter"/>
</dbReference>
<dbReference type="PANTHER" id="PTHR45936">
    <property type="entry name" value="TRNA-DIHYDROURIDINE(20) SYNTHASE [NAD(P)+]-LIKE"/>
    <property type="match status" value="1"/>
</dbReference>
<dbReference type="AlphaFoldDB" id="A0A0X3PRK6"/>
<proteinExistence type="predicted"/>
<dbReference type="SUPFAM" id="SSF51395">
    <property type="entry name" value="FMN-linked oxidoreductases"/>
    <property type="match status" value="1"/>
</dbReference>
<dbReference type="EMBL" id="GEEE01008652">
    <property type="protein sequence ID" value="JAP54573.1"/>
    <property type="molecule type" value="Transcribed_RNA"/>
</dbReference>
<dbReference type="InterPro" id="IPR035587">
    <property type="entry name" value="DUS-like_FMN-bd"/>
</dbReference>
<reference evidence="2" key="1">
    <citation type="submission" date="2016-01" db="EMBL/GenBank/DDBJ databases">
        <title>Reference transcriptome for the parasite Schistocephalus solidus: insights into the molecular evolution of parasitism.</title>
        <authorList>
            <person name="Hebert F.O."/>
            <person name="Grambauer S."/>
            <person name="Barber I."/>
            <person name="Landry C.R."/>
            <person name="Aubin-Horth N."/>
        </authorList>
    </citation>
    <scope>NUCLEOTIDE SEQUENCE</scope>
</reference>
<dbReference type="Pfam" id="PF01207">
    <property type="entry name" value="Dus"/>
    <property type="match status" value="1"/>
</dbReference>
<evidence type="ECO:0000259" key="1">
    <source>
        <dbReference type="Pfam" id="PF01207"/>
    </source>
</evidence>
<evidence type="ECO:0000313" key="2">
    <source>
        <dbReference type="EMBL" id="JAP54573.1"/>
    </source>
</evidence>
<organism evidence="2">
    <name type="scientific">Schistocephalus solidus</name>
    <name type="common">Tapeworm</name>
    <dbReference type="NCBI Taxonomy" id="70667"/>
    <lineage>
        <taxon>Eukaryota</taxon>
        <taxon>Metazoa</taxon>
        <taxon>Spiralia</taxon>
        <taxon>Lophotrochozoa</taxon>
        <taxon>Platyhelminthes</taxon>
        <taxon>Cestoda</taxon>
        <taxon>Eucestoda</taxon>
        <taxon>Diphyllobothriidea</taxon>
        <taxon>Diphyllobothriidae</taxon>
        <taxon>Schistocephalus</taxon>
    </lineage>
</organism>